<gene>
    <name evidence="2" type="ORF">E3983_09620</name>
    <name evidence="1" type="ORF">Lisr_0972</name>
</gene>
<name>A0A0W0W5C6_9GAMM</name>
<evidence type="ECO:0000313" key="1">
    <source>
        <dbReference type="EMBL" id="KTD27513.1"/>
    </source>
</evidence>
<reference evidence="1 3" key="1">
    <citation type="submission" date="2015-11" db="EMBL/GenBank/DDBJ databases">
        <title>Genomic analysis of 38 Legionella species identifies large and diverse effector repertoires.</title>
        <authorList>
            <person name="Burstein D."/>
            <person name="Amaro F."/>
            <person name="Zusman T."/>
            <person name="Lifshitz Z."/>
            <person name="Cohen O."/>
            <person name="Gilbert J.A."/>
            <person name="Pupko T."/>
            <person name="Shuman H.A."/>
            <person name="Segal G."/>
        </authorList>
    </citation>
    <scope>NUCLEOTIDE SEQUENCE [LARGE SCALE GENOMIC DNA]</scope>
    <source>
        <strain evidence="1 3">Bercovier 4</strain>
    </source>
</reference>
<dbReference type="OrthoDB" id="8858565at2"/>
<evidence type="ECO:0000313" key="3">
    <source>
        <dbReference type="Proteomes" id="UP000054761"/>
    </source>
</evidence>
<dbReference type="PATRIC" id="fig|454.4.peg.1045"/>
<dbReference type="Proteomes" id="UP000295517">
    <property type="component" value="Chromosome"/>
</dbReference>
<organism evidence="1 3">
    <name type="scientific">Legionella israelensis</name>
    <dbReference type="NCBI Taxonomy" id="454"/>
    <lineage>
        <taxon>Bacteria</taxon>
        <taxon>Pseudomonadati</taxon>
        <taxon>Pseudomonadota</taxon>
        <taxon>Gammaproteobacteria</taxon>
        <taxon>Legionellales</taxon>
        <taxon>Legionellaceae</taxon>
        <taxon>Legionella</taxon>
    </lineage>
</organism>
<dbReference type="AlphaFoldDB" id="A0A0W0W5C6"/>
<evidence type="ECO:0000313" key="2">
    <source>
        <dbReference type="EMBL" id="QBR84600.1"/>
    </source>
</evidence>
<dbReference type="RefSeq" id="WP_115325217.1">
    <property type="nucleotide sequence ID" value="NZ_CAAAJA010000053.1"/>
</dbReference>
<dbReference type="EMBL" id="LNYH01000047">
    <property type="protein sequence ID" value="KTD27513.1"/>
    <property type="molecule type" value="Genomic_DNA"/>
</dbReference>
<accession>A0A0W0W5C6</accession>
<dbReference type="Proteomes" id="UP000054761">
    <property type="component" value="Unassembled WGS sequence"/>
</dbReference>
<reference evidence="2 4" key="2">
    <citation type="submission" date="2019-03" db="EMBL/GenBank/DDBJ databases">
        <title>Diverse conjugative elements silence natural transformation in Legionella species.</title>
        <authorList>
            <person name="Durieux I."/>
            <person name="Ginevra C."/>
            <person name="Attaiech L."/>
            <person name="Picq K."/>
            <person name="Juan P.A."/>
            <person name="Jarraud S."/>
            <person name="Charpentier X."/>
        </authorList>
    </citation>
    <scope>NUCLEOTIDE SEQUENCE [LARGE SCALE GENOMIC DNA]</scope>
    <source>
        <strain evidence="2 4">HL-0427-4011</strain>
    </source>
</reference>
<keyword evidence="3" id="KW-1185">Reference proteome</keyword>
<protein>
    <submittedName>
        <fullName evidence="2">DUF2188 domain-containing protein</fullName>
    </submittedName>
</protein>
<sequence length="55" mass="6241">MPWTKSNYPDSMKNLDTSTRNKAIEIANKLLEEGYEEGRAIAIAIDQAKKEQNSK</sequence>
<proteinExistence type="predicted"/>
<dbReference type="STRING" id="454.Lisr_0972"/>
<evidence type="ECO:0000313" key="4">
    <source>
        <dbReference type="Proteomes" id="UP000295517"/>
    </source>
</evidence>
<dbReference type="EMBL" id="CP038254">
    <property type="protein sequence ID" value="QBR84600.1"/>
    <property type="molecule type" value="Genomic_DNA"/>
</dbReference>